<dbReference type="InterPro" id="IPR011010">
    <property type="entry name" value="DNA_brk_join_enz"/>
</dbReference>
<evidence type="ECO:0000256" key="3">
    <source>
        <dbReference type="PROSITE-ProRule" id="PRU01248"/>
    </source>
</evidence>
<dbReference type="InterPro" id="IPR050090">
    <property type="entry name" value="Tyrosine_recombinase_XerCD"/>
</dbReference>
<dbReference type="InterPro" id="IPR044068">
    <property type="entry name" value="CB"/>
</dbReference>
<name>A0A1I2BD00_9ACTN</name>
<dbReference type="GO" id="GO:0003677">
    <property type="term" value="F:DNA binding"/>
    <property type="evidence" value="ECO:0007669"/>
    <property type="project" value="UniProtKB-UniRule"/>
</dbReference>
<keyword evidence="7" id="KW-1185">Reference proteome</keyword>
<dbReference type="Gene3D" id="1.10.443.10">
    <property type="entry name" value="Intergrase catalytic core"/>
    <property type="match status" value="1"/>
</dbReference>
<evidence type="ECO:0000259" key="5">
    <source>
        <dbReference type="PROSITE" id="PS51900"/>
    </source>
</evidence>
<keyword evidence="2" id="KW-0233">DNA recombination</keyword>
<sequence>MDDTDIDPIRDYLQFREDGALGIRPLGENSLEHYETILRRMDLGLQAGILGSTTDEIRAWICRPGRSASTRSNYIAIVRGYVRWAVAERWIDYDTTVRLPNIPTPPGRPKPWPEEALADIRARAAAPWALAIDLSSYGGLRCIEISRLDREHVTSRVTRLWGKGGKYRDVPTHPYIWERVESMPAGPLMVGARTKMRMTPNSISVGVRAHLKTLGYPGFHNHMGRHRFGTRAYQTSGHDIRAVQELLGHSSIATSQRYVDVAEGALASAVAGL</sequence>
<protein>
    <submittedName>
        <fullName evidence="6">Integrase/recombinase XerC</fullName>
    </submittedName>
</protein>
<feature type="domain" description="Core-binding (CB)" evidence="5">
    <location>
        <begin position="3"/>
        <end position="86"/>
    </location>
</feature>
<evidence type="ECO:0000313" key="7">
    <source>
        <dbReference type="Proteomes" id="UP000199645"/>
    </source>
</evidence>
<evidence type="ECO:0000256" key="1">
    <source>
        <dbReference type="ARBA" id="ARBA00023125"/>
    </source>
</evidence>
<organism evidence="6 7">
    <name type="scientific">Actinoplanes philippinensis</name>
    <dbReference type="NCBI Taxonomy" id="35752"/>
    <lineage>
        <taxon>Bacteria</taxon>
        <taxon>Bacillati</taxon>
        <taxon>Actinomycetota</taxon>
        <taxon>Actinomycetes</taxon>
        <taxon>Micromonosporales</taxon>
        <taxon>Micromonosporaceae</taxon>
        <taxon>Actinoplanes</taxon>
    </lineage>
</organism>
<dbReference type="InterPro" id="IPR013762">
    <property type="entry name" value="Integrase-like_cat_sf"/>
</dbReference>
<dbReference type="GO" id="GO:0006310">
    <property type="term" value="P:DNA recombination"/>
    <property type="evidence" value="ECO:0007669"/>
    <property type="project" value="UniProtKB-KW"/>
</dbReference>
<evidence type="ECO:0000259" key="4">
    <source>
        <dbReference type="PROSITE" id="PS51898"/>
    </source>
</evidence>
<proteinExistence type="predicted"/>
<evidence type="ECO:0000313" key="6">
    <source>
        <dbReference type="EMBL" id="SFE53173.1"/>
    </source>
</evidence>
<dbReference type="Pfam" id="PF00589">
    <property type="entry name" value="Phage_integrase"/>
    <property type="match status" value="1"/>
</dbReference>
<dbReference type="STRING" id="35752.SAMN05421541_102210"/>
<dbReference type="PROSITE" id="PS51898">
    <property type="entry name" value="TYR_RECOMBINASE"/>
    <property type="match status" value="1"/>
</dbReference>
<dbReference type="PANTHER" id="PTHR30349">
    <property type="entry name" value="PHAGE INTEGRASE-RELATED"/>
    <property type="match status" value="1"/>
</dbReference>
<dbReference type="SUPFAM" id="SSF56349">
    <property type="entry name" value="DNA breaking-rejoining enzymes"/>
    <property type="match status" value="1"/>
</dbReference>
<keyword evidence="1 3" id="KW-0238">DNA-binding</keyword>
<accession>A0A1I2BD00</accession>
<feature type="domain" description="Tyr recombinase" evidence="4">
    <location>
        <begin position="107"/>
        <end position="271"/>
    </location>
</feature>
<dbReference type="GO" id="GO:0015074">
    <property type="term" value="P:DNA integration"/>
    <property type="evidence" value="ECO:0007669"/>
    <property type="project" value="InterPro"/>
</dbReference>
<evidence type="ECO:0000256" key="2">
    <source>
        <dbReference type="ARBA" id="ARBA00023172"/>
    </source>
</evidence>
<dbReference type="Proteomes" id="UP000199645">
    <property type="component" value="Unassembled WGS sequence"/>
</dbReference>
<gene>
    <name evidence="6" type="ORF">SAMN05421541_102210</name>
</gene>
<dbReference type="InterPro" id="IPR002104">
    <property type="entry name" value="Integrase_catalytic"/>
</dbReference>
<dbReference type="PROSITE" id="PS51900">
    <property type="entry name" value="CB"/>
    <property type="match status" value="1"/>
</dbReference>
<dbReference type="PANTHER" id="PTHR30349:SF64">
    <property type="entry name" value="PROPHAGE INTEGRASE INTD-RELATED"/>
    <property type="match status" value="1"/>
</dbReference>
<reference evidence="6 7" key="1">
    <citation type="submission" date="2016-10" db="EMBL/GenBank/DDBJ databases">
        <authorList>
            <person name="de Groot N.N."/>
        </authorList>
    </citation>
    <scope>NUCLEOTIDE SEQUENCE [LARGE SCALE GENOMIC DNA]</scope>
    <source>
        <strain evidence="6 7">DSM 43019</strain>
    </source>
</reference>
<dbReference type="AlphaFoldDB" id="A0A1I2BD00"/>
<dbReference type="EMBL" id="FONV01000002">
    <property type="protein sequence ID" value="SFE53173.1"/>
    <property type="molecule type" value="Genomic_DNA"/>
</dbReference>